<accession>E8LM38</accession>
<gene>
    <name evidence="1" type="ORF">HMPREF9444_01817</name>
</gene>
<name>E8LM38_SUCHY</name>
<dbReference type="HOGENOM" id="CLU_3123475_0_0_6"/>
<dbReference type="AlphaFoldDB" id="E8LM38"/>
<evidence type="ECO:0000313" key="1">
    <source>
        <dbReference type="EMBL" id="EFY06413.1"/>
    </source>
</evidence>
<comment type="caution">
    <text evidence="1">The sequence shown here is derived from an EMBL/GenBank/DDBJ whole genome shotgun (WGS) entry which is preliminary data.</text>
</comment>
<dbReference type="EMBL" id="AEVO01000125">
    <property type="protein sequence ID" value="EFY06413.1"/>
    <property type="molecule type" value="Genomic_DNA"/>
</dbReference>
<evidence type="ECO:0000313" key="2">
    <source>
        <dbReference type="Proteomes" id="UP000018458"/>
    </source>
</evidence>
<dbReference type="Proteomes" id="UP000018458">
    <property type="component" value="Unassembled WGS sequence"/>
</dbReference>
<keyword evidence="2" id="KW-1185">Reference proteome</keyword>
<sequence length="50" mass="5948">MLIKKYPPNFLQPIYAVYEQVVCNLQSNCQEQNLNTAKLLFFLEFSHVRN</sequence>
<organism evidence="1 2">
    <name type="scientific">Succinatimonas hippei (strain DSM 22608 / JCM 16073 / KCTC 15190 / YIT 12066)</name>
    <dbReference type="NCBI Taxonomy" id="762983"/>
    <lineage>
        <taxon>Bacteria</taxon>
        <taxon>Pseudomonadati</taxon>
        <taxon>Pseudomonadota</taxon>
        <taxon>Gammaproteobacteria</taxon>
        <taxon>Aeromonadales</taxon>
        <taxon>Succinivibrionaceae</taxon>
        <taxon>Succinatimonas</taxon>
    </lineage>
</organism>
<dbReference type="STRING" id="762983.HMPREF9444_01817"/>
<proteinExistence type="predicted"/>
<reference evidence="1 2" key="1">
    <citation type="submission" date="2011-01" db="EMBL/GenBank/DDBJ databases">
        <authorList>
            <person name="Weinstock G."/>
            <person name="Sodergren E."/>
            <person name="Clifton S."/>
            <person name="Fulton L."/>
            <person name="Fulton B."/>
            <person name="Courtney L."/>
            <person name="Fronick C."/>
            <person name="Harrison M."/>
            <person name="Strong C."/>
            <person name="Farmer C."/>
            <person name="Delahaunty K."/>
            <person name="Markovic C."/>
            <person name="Hall O."/>
            <person name="Minx P."/>
            <person name="Tomlinson C."/>
            <person name="Mitreva M."/>
            <person name="Hou S."/>
            <person name="Chen J."/>
            <person name="Wollam A."/>
            <person name="Pepin K.H."/>
            <person name="Johnson M."/>
            <person name="Bhonagiri V."/>
            <person name="Zhang X."/>
            <person name="Suruliraj S."/>
            <person name="Warren W."/>
            <person name="Chinwalla A."/>
            <person name="Mardis E.R."/>
            <person name="Wilson R.K."/>
        </authorList>
    </citation>
    <scope>NUCLEOTIDE SEQUENCE [LARGE SCALE GENOMIC DNA]</scope>
    <source>
        <strain evidence="2">DSM 22608 / JCM 16073 / KCTC 15190 / YIT 12066</strain>
    </source>
</reference>
<protein>
    <submittedName>
        <fullName evidence="1">Uncharacterized protein</fullName>
    </submittedName>
</protein>